<feature type="modified residue" description="N6-(pyridoxal phosphate)lysine" evidence="6">
    <location>
        <position position="299"/>
    </location>
</feature>
<evidence type="ECO:0000256" key="1">
    <source>
        <dbReference type="ARBA" id="ARBA00001933"/>
    </source>
</evidence>
<dbReference type="InterPro" id="IPR015421">
    <property type="entry name" value="PyrdxlP-dep_Trfase_major"/>
</dbReference>
<dbReference type="AlphaFoldDB" id="W0RG41"/>
<keyword evidence="4 6" id="KW-0663">Pyridoxal phosphate</keyword>
<keyword evidence="5 7" id="KW-0456">Lyase</keyword>
<evidence type="ECO:0000256" key="5">
    <source>
        <dbReference type="ARBA" id="ARBA00023239"/>
    </source>
</evidence>
<sequence length="467" mass="50299">MHPDAPSPLDLDHATMQRLGRLVADAVADHLATLREQPVIAGGLPLDVRRRVAAMPAESGEPFDALLDTLRRDVLPYAAREPHPGFMGYVPGCPSFPAVLGDWLATGYNVFAGVWPVAEGPNALELAVLEWFRAWIGMPPGTSGLLTNGGSGATLTAIVAARHAVVGDEAERLTRLTLYTSDQAHSAVPRAAWIAGVPRANVRVLPTDDAFRLRVDALRAAVAADRAAGLLPFAVVATAGTTNTGAVDPLHEIADLCAAEELWLHADAAYGGFAALTERGRALLDGLGRCDSVALDPHKWLFVPFECGCLLAREPARLRDAFHIMPDYLRDVAPGEERVNFADYGEQLTRQSRALKVWLGVRYFGLAALRAEMDRAMDLVTHAESLVRAEPSLEVTAPARLGVLCFRVRGPHALNQRVNARVNAGGKYLVSSTRLRGTFTLRLCVLGYRTTRADVEGLIRAVVEAAK</sequence>
<accession>W0RG41</accession>
<keyword evidence="3" id="KW-0210">Decarboxylase</keyword>
<comment type="similarity">
    <text evidence="2 7">Belongs to the group II decarboxylase family.</text>
</comment>
<dbReference type="EMBL" id="CP007128">
    <property type="protein sequence ID" value="AHG88363.1"/>
    <property type="molecule type" value="Genomic_DNA"/>
</dbReference>
<dbReference type="InterPro" id="IPR021115">
    <property type="entry name" value="Pyridoxal-P_BS"/>
</dbReference>
<evidence type="ECO:0000313" key="9">
    <source>
        <dbReference type="Proteomes" id="UP000019151"/>
    </source>
</evidence>
<dbReference type="InterPro" id="IPR002129">
    <property type="entry name" value="PyrdxlP-dep_de-COase"/>
</dbReference>
<dbReference type="PANTHER" id="PTHR11999">
    <property type="entry name" value="GROUP II PYRIDOXAL-5-PHOSPHATE DECARBOXYLASE"/>
    <property type="match status" value="1"/>
</dbReference>
<dbReference type="GO" id="GO:0030170">
    <property type="term" value="F:pyridoxal phosphate binding"/>
    <property type="evidence" value="ECO:0007669"/>
    <property type="project" value="InterPro"/>
</dbReference>
<evidence type="ECO:0000256" key="3">
    <source>
        <dbReference type="ARBA" id="ARBA00022793"/>
    </source>
</evidence>
<dbReference type="eggNOG" id="COG0076">
    <property type="taxonomic scope" value="Bacteria"/>
</dbReference>
<proteinExistence type="inferred from homology"/>
<dbReference type="SUPFAM" id="SSF53383">
    <property type="entry name" value="PLP-dependent transferases"/>
    <property type="match status" value="1"/>
</dbReference>
<evidence type="ECO:0000256" key="4">
    <source>
        <dbReference type="ARBA" id="ARBA00022898"/>
    </source>
</evidence>
<dbReference type="PROSITE" id="PS00392">
    <property type="entry name" value="DDC_GAD_HDC_YDC"/>
    <property type="match status" value="1"/>
</dbReference>
<gene>
    <name evidence="8" type="ORF">J421_0826</name>
</gene>
<dbReference type="HOGENOM" id="CLU_011856_0_4_0"/>
<dbReference type="GO" id="GO:0019752">
    <property type="term" value="P:carboxylic acid metabolic process"/>
    <property type="evidence" value="ECO:0007669"/>
    <property type="project" value="InterPro"/>
</dbReference>
<dbReference type="InParanoid" id="W0RG41"/>
<dbReference type="PATRIC" id="fig|861299.3.peg.840"/>
<evidence type="ECO:0000256" key="7">
    <source>
        <dbReference type="RuleBase" id="RU000382"/>
    </source>
</evidence>
<dbReference type="STRING" id="861299.J421_0826"/>
<dbReference type="GO" id="GO:0006520">
    <property type="term" value="P:amino acid metabolic process"/>
    <property type="evidence" value="ECO:0007669"/>
    <property type="project" value="InterPro"/>
</dbReference>
<dbReference type="Gene3D" id="3.40.640.10">
    <property type="entry name" value="Type I PLP-dependent aspartate aminotransferase-like (Major domain)"/>
    <property type="match status" value="1"/>
</dbReference>
<comment type="cofactor">
    <cofactor evidence="1 6 7">
        <name>pyridoxal 5'-phosphate</name>
        <dbReference type="ChEBI" id="CHEBI:597326"/>
    </cofactor>
</comment>
<name>W0RG41_9BACT</name>
<reference evidence="8 9" key="1">
    <citation type="journal article" date="2014" name="Genome Announc.">
        <title>Genome Sequence and Methylome of Soil Bacterium Gemmatirosa kalamazoonensis KBS708T, a Member of the Rarely Cultivated Gemmatimonadetes Phylum.</title>
        <authorList>
            <person name="Debruyn J.M."/>
            <person name="Radosevich M."/>
            <person name="Wommack K.E."/>
            <person name="Polson S.W."/>
            <person name="Hauser L.J."/>
            <person name="Fawaz M.N."/>
            <person name="Korlach J."/>
            <person name="Tsai Y.C."/>
        </authorList>
    </citation>
    <scope>NUCLEOTIDE SEQUENCE [LARGE SCALE GENOMIC DNA]</scope>
    <source>
        <strain evidence="8 9">KBS708</strain>
    </source>
</reference>
<protein>
    <submittedName>
        <fullName evidence="8">Pyridoxal-dependent decarboxylase</fullName>
    </submittedName>
</protein>
<dbReference type="InterPro" id="IPR015424">
    <property type="entry name" value="PyrdxlP-dep_Trfase"/>
</dbReference>
<keyword evidence="9" id="KW-1185">Reference proteome</keyword>
<dbReference type="Gene3D" id="1.20.1340.10">
    <property type="entry name" value="dopa decarboxylase, N-terminal domain"/>
    <property type="match status" value="1"/>
</dbReference>
<evidence type="ECO:0000313" key="8">
    <source>
        <dbReference type="EMBL" id="AHG88363.1"/>
    </source>
</evidence>
<organism evidence="8 9">
    <name type="scientific">Gemmatirosa kalamazoonensis</name>
    <dbReference type="NCBI Taxonomy" id="861299"/>
    <lineage>
        <taxon>Bacteria</taxon>
        <taxon>Pseudomonadati</taxon>
        <taxon>Gemmatimonadota</taxon>
        <taxon>Gemmatimonadia</taxon>
        <taxon>Gemmatimonadales</taxon>
        <taxon>Gemmatimonadaceae</taxon>
        <taxon>Gemmatirosa</taxon>
    </lineage>
</organism>
<evidence type="ECO:0000256" key="6">
    <source>
        <dbReference type="PIRSR" id="PIRSR602129-50"/>
    </source>
</evidence>
<dbReference type="InterPro" id="IPR015422">
    <property type="entry name" value="PyrdxlP-dep_Trfase_small"/>
</dbReference>
<dbReference type="RefSeq" id="WP_025409903.1">
    <property type="nucleotide sequence ID" value="NZ_CP007128.1"/>
</dbReference>
<dbReference type="Gene3D" id="3.90.1150.10">
    <property type="entry name" value="Aspartate Aminotransferase, domain 1"/>
    <property type="match status" value="1"/>
</dbReference>
<dbReference type="InterPro" id="IPR010977">
    <property type="entry name" value="Aromatic_deC"/>
</dbReference>
<evidence type="ECO:0000256" key="2">
    <source>
        <dbReference type="ARBA" id="ARBA00009533"/>
    </source>
</evidence>
<dbReference type="OrthoDB" id="9803665at2"/>
<dbReference type="GO" id="GO:0016831">
    <property type="term" value="F:carboxy-lyase activity"/>
    <property type="evidence" value="ECO:0007669"/>
    <property type="project" value="UniProtKB-KW"/>
</dbReference>
<dbReference type="Pfam" id="PF00282">
    <property type="entry name" value="Pyridoxal_deC"/>
    <property type="match status" value="1"/>
</dbReference>
<dbReference type="PANTHER" id="PTHR11999:SF70">
    <property type="entry name" value="MIP05841P"/>
    <property type="match status" value="1"/>
</dbReference>
<dbReference type="PRINTS" id="PR00800">
    <property type="entry name" value="YHDCRBOXLASE"/>
</dbReference>
<dbReference type="Proteomes" id="UP000019151">
    <property type="component" value="Chromosome"/>
</dbReference>
<dbReference type="KEGG" id="gba:J421_0826"/>
<dbReference type="GO" id="GO:0005737">
    <property type="term" value="C:cytoplasm"/>
    <property type="evidence" value="ECO:0007669"/>
    <property type="project" value="TreeGrafter"/>
</dbReference>